<dbReference type="EMBL" id="GBRH01182689">
    <property type="protein sequence ID" value="JAE15207.1"/>
    <property type="molecule type" value="Transcribed_RNA"/>
</dbReference>
<organism evidence="2">
    <name type="scientific">Arundo donax</name>
    <name type="common">Giant reed</name>
    <name type="synonym">Donax arundinaceus</name>
    <dbReference type="NCBI Taxonomy" id="35708"/>
    <lineage>
        <taxon>Eukaryota</taxon>
        <taxon>Viridiplantae</taxon>
        <taxon>Streptophyta</taxon>
        <taxon>Embryophyta</taxon>
        <taxon>Tracheophyta</taxon>
        <taxon>Spermatophyta</taxon>
        <taxon>Magnoliopsida</taxon>
        <taxon>Liliopsida</taxon>
        <taxon>Poales</taxon>
        <taxon>Poaceae</taxon>
        <taxon>PACMAD clade</taxon>
        <taxon>Arundinoideae</taxon>
        <taxon>Arundineae</taxon>
        <taxon>Arundo</taxon>
    </lineage>
</organism>
<dbReference type="AlphaFoldDB" id="A0A0A9FSG3"/>
<accession>A0A0A9FSG3</accession>
<reference evidence="2" key="2">
    <citation type="journal article" date="2015" name="Data Brief">
        <title>Shoot transcriptome of the giant reed, Arundo donax.</title>
        <authorList>
            <person name="Barrero R.A."/>
            <person name="Guerrero F.D."/>
            <person name="Moolhuijzen P."/>
            <person name="Goolsby J.A."/>
            <person name="Tidwell J."/>
            <person name="Bellgard S.E."/>
            <person name="Bellgard M.I."/>
        </authorList>
    </citation>
    <scope>NUCLEOTIDE SEQUENCE</scope>
    <source>
        <tissue evidence="2">Shoot tissue taken approximately 20 cm above the soil surface</tissue>
    </source>
</reference>
<reference evidence="2" key="1">
    <citation type="submission" date="2014-09" db="EMBL/GenBank/DDBJ databases">
        <authorList>
            <person name="Magalhaes I.L.F."/>
            <person name="Oliveira U."/>
            <person name="Santos F.R."/>
            <person name="Vidigal T.H.D.A."/>
            <person name="Brescovit A.D."/>
            <person name="Santos A.J."/>
        </authorList>
    </citation>
    <scope>NUCLEOTIDE SEQUENCE</scope>
    <source>
        <tissue evidence="2">Shoot tissue taken approximately 20 cm above the soil surface</tissue>
    </source>
</reference>
<sequence length="54" mass="6472">MHRRRRLIAPRTEPSPISLPPSRQRRRSYPVREDSGHERSCGNFNLGSWCLIRW</sequence>
<protein>
    <submittedName>
        <fullName evidence="2">Uncharacterized protein</fullName>
    </submittedName>
</protein>
<evidence type="ECO:0000313" key="2">
    <source>
        <dbReference type="EMBL" id="JAE15207.1"/>
    </source>
</evidence>
<feature type="region of interest" description="Disordered" evidence="1">
    <location>
        <begin position="1"/>
        <end position="38"/>
    </location>
</feature>
<name>A0A0A9FSG3_ARUDO</name>
<proteinExistence type="predicted"/>
<evidence type="ECO:0000256" key="1">
    <source>
        <dbReference type="SAM" id="MobiDB-lite"/>
    </source>
</evidence>